<protein>
    <submittedName>
        <fullName evidence="2">RH14 protein</fullName>
    </submittedName>
</protein>
<gene>
    <name evidence="2" type="primary">RH14</name>
    <name evidence="2" type="ORF">SNAT2548_LOCUS14986</name>
</gene>
<organism evidence="2 3">
    <name type="scientific">Symbiodinium natans</name>
    <dbReference type="NCBI Taxonomy" id="878477"/>
    <lineage>
        <taxon>Eukaryota</taxon>
        <taxon>Sar</taxon>
        <taxon>Alveolata</taxon>
        <taxon>Dinophyceae</taxon>
        <taxon>Suessiales</taxon>
        <taxon>Symbiodiniaceae</taxon>
        <taxon>Symbiodinium</taxon>
    </lineage>
</organism>
<sequence length="98" mass="11660">MQVQEPLIVHPLWERRFLRESFADGIIQPAAKDDSSWKKEDEWQKNDSNGWNKKDEWSKNDSKDEWWKKEDSWKNNEGGWKRSAGEHGDQTSAKAAKW</sequence>
<feature type="compositionally biased region" description="Basic and acidic residues" evidence="1">
    <location>
        <begin position="31"/>
        <end position="45"/>
    </location>
</feature>
<evidence type="ECO:0000313" key="2">
    <source>
        <dbReference type="EMBL" id="CAE7282689.1"/>
    </source>
</evidence>
<feature type="region of interest" description="Disordered" evidence="1">
    <location>
        <begin position="28"/>
        <end position="98"/>
    </location>
</feature>
<evidence type="ECO:0000256" key="1">
    <source>
        <dbReference type="SAM" id="MobiDB-lite"/>
    </source>
</evidence>
<dbReference type="Proteomes" id="UP000604046">
    <property type="component" value="Unassembled WGS sequence"/>
</dbReference>
<keyword evidence="3" id="KW-1185">Reference proteome</keyword>
<dbReference type="AlphaFoldDB" id="A0A812N0J1"/>
<reference evidence="2" key="1">
    <citation type="submission" date="2021-02" db="EMBL/GenBank/DDBJ databases">
        <authorList>
            <person name="Dougan E. K."/>
            <person name="Rhodes N."/>
            <person name="Thang M."/>
            <person name="Chan C."/>
        </authorList>
    </citation>
    <scope>NUCLEOTIDE SEQUENCE</scope>
</reference>
<comment type="caution">
    <text evidence="2">The sequence shown here is derived from an EMBL/GenBank/DDBJ whole genome shotgun (WGS) entry which is preliminary data.</text>
</comment>
<proteinExistence type="predicted"/>
<name>A0A812N0J1_9DINO</name>
<evidence type="ECO:0000313" key="3">
    <source>
        <dbReference type="Proteomes" id="UP000604046"/>
    </source>
</evidence>
<accession>A0A812N0J1</accession>
<feature type="compositionally biased region" description="Basic and acidic residues" evidence="1">
    <location>
        <begin position="52"/>
        <end position="89"/>
    </location>
</feature>
<dbReference type="EMBL" id="CAJNDS010001824">
    <property type="protein sequence ID" value="CAE7282689.1"/>
    <property type="molecule type" value="Genomic_DNA"/>
</dbReference>